<dbReference type="EMBL" id="CAJNOC010007148">
    <property type="protein sequence ID" value="CAF1092872.1"/>
    <property type="molecule type" value="Genomic_DNA"/>
</dbReference>
<gene>
    <name evidence="1" type="ORF">OXX778_LOCUS20759</name>
</gene>
<accession>A0A814NJ91</accession>
<dbReference type="Proteomes" id="UP000663879">
    <property type="component" value="Unassembled WGS sequence"/>
</dbReference>
<keyword evidence="2" id="KW-1185">Reference proteome</keyword>
<proteinExistence type="predicted"/>
<organism evidence="1 2">
    <name type="scientific">Brachionus calyciflorus</name>
    <dbReference type="NCBI Taxonomy" id="104777"/>
    <lineage>
        <taxon>Eukaryota</taxon>
        <taxon>Metazoa</taxon>
        <taxon>Spiralia</taxon>
        <taxon>Gnathifera</taxon>
        <taxon>Rotifera</taxon>
        <taxon>Eurotatoria</taxon>
        <taxon>Monogononta</taxon>
        <taxon>Pseudotrocha</taxon>
        <taxon>Ploima</taxon>
        <taxon>Brachionidae</taxon>
        <taxon>Brachionus</taxon>
    </lineage>
</organism>
<evidence type="ECO:0000313" key="2">
    <source>
        <dbReference type="Proteomes" id="UP000663879"/>
    </source>
</evidence>
<sequence length="214" mass="24295">MDLREFILNEGITGYIIANIKPETKRLIFPSILLLVKFEKLEAELFQKISCAHNQSSLIETRSSGCDFVSLSTYTVTIQAFNSAYMHHHHVGENDKGNKDIDDDDDDDDENIPQRLKWSGIFDFGQPKFSVSLKKKLSCSKKKLEKNDISEILSCVFSKMLEYEFKEDGYPGADGYPTVVNVLVNLYKQLAAYKVKNIHSNIFVVICGSLISRP</sequence>
<evidence type="ECO:0000313" key="1">
    <source>
        <dbReference type="EMBL" id="CAF1092872.1"/>
    </source>
</evidence>
<reference evidence="1" key="1">
    <citation type="submission" date="2021-02" db="EMBL/GenBank/DDBJ databases">
        <authorList>
            <person name="Nowell W R."/>
        </authorList>
    </citation>
    <scope>NUCLEOTIDE SEQUENCE</scope>
    <source>
        <strain evidence="1">Ploen Becks lab</strain>
    </source>
</reference>
<name>A0A814NJ91_9BILA</name>
<dbReference type="AlphaFoldDB" id="A0A814NJ91"/>
<protein>
    <submittedName>
        <fullName evidence="1">Uncharacterized protein</fullName>
    </submittedName>
</protein>
<comment type="caution">
    <text evidence="1">The sequence shown here is derived from an EMBL/GenBank/DDBJ whole genome shotgun (WGS) entry which is preliminary data.</text>
</comment>